<organism evidence="2">
    <name type="scientific">Myoviridae sp. ct5ra14</name>
    <dbReference type="NCBI Taxonomy" id="2827659"/>
    <lineage>
        <taxon>Viruses</taxon>
        <taxon>Duplodnaviria</taxon>
        <taxon>Heunggongvirae</taxon>
        <taxon>Uroviricota</taxon>
        <taxon>Caudoviricetes</taxon>
    </lineage>
</organism>
<keyword evidence="1" id="KW-0812">Transmembrane</keyword>
<keyword evidence="1" id="KW-0472">Membrane</keyword>
<protein>
    <submittedName>
        <fullName evidence="2">Uncharacterized protein</fullName>
    </submittedName>
</protein>
<feature type="transmembrane region" description="Helical" evidence="1">
    <location>
        <begin position="30"/>
        <end position="53"/>
    </location>
</feature>
<feature type="transmembrane region" description="Helical" evidence="1">
    <location>
        <begin position="6"/>
        <end position="23"/>
    </location>
</feature>
<evidence type="ECO:0000256" key="1">
    <source>
        <dbReference type="SAM" id="Phobius"/>
    </source>
</evidence>
<dbReference type="EMBL" id="BK032730">
    <property type="protein sequence ID" value="DAF57238.1"/>
    <property type="molecule type" value="Genomic_DNA"/>
</dbReference>
<evidence type="ECO:0000313" key="2">
    <source>
        <dbReference type="EMBL" id="DAF57238.1"/>
    </source>
</evidence>
<sequence>MDVFGYFCVYVLGCCVIGCYLAGNEMNFDVLNFFALVGLSGGVLSLIDFAWFAYSGSNIDYSLKILGMVIAVDFVCAFRRKSE</sequence>
<accession>A0A8S5T1X7</accession>
<keyword evidence="1" id="KW-1133">Transmembrane helix</keyword>
<name>A0A8S5T1X7_9CAUD</name>
<proteinExistence type="predicted"/>
<reference evidence="2" key="1">
    <citation type="journal article" date="2021" name="Proc. Natl. Acad. Sci. U.S.A.">
        <title>A Catalog of Tens of Thousands of Viruses from Human Metagenomes Reveals Hidden Associations with Chronic Diseases.</title>
        <authorList>
            <person name="Tisza M.J."/>
            <person name="Buck C.B."/>
        </authorList>
    </citation>
    <scope>NUCLEOTIDE SEQUENCE</scope>
    <source>
        <strain evidence="2">Ct5ra14</strain>
    </source>
</reference>